<dbReference type="KEGG" id="tng:GSTEN00011604G001"/>
<evidence type="ECO:0000313" key="1">
    <source>
        <dbReference type="EMBL" id="CAF95089.1"/>
    </source>
</evidence>
<reference evidence="1" key="1">
    <citation type="journal article" date="2004" name="Nature">
        <title>Genome duplication in the teleost fish Tetraodon nigroviridis reveals the early vertebrate proto-karyotype.</title>
        <authorList>
            <person name="Jaillon O."/>
            <person name="Aury J.-M."/>
            <person name="Brunet F."/>
            <person name="Petit J.-L."/>
            <person name="Stange-Thomann N."/>
            <person name="Mauceli E."/>
            <person name="Bouneau L."/>
            <person name="Fischer C."/>
            <person name="Ozouf-Costaz C."/>
            <person name="Bernot A."/>
            <person name="Nicaud S."/>
            <person name="Jaffe D."/>
            <person name="Fisher S."/>
            <person name="Lutfalla G."/>
            <person name="Dossat C."/>
            <person name="Segurens B."/>
            <person name="Dasilva C."/>
            <person name="Salanoubat M."/>
            <person name="Levy M."/>
            <person name="Boudet N."/>
            <person name="Castellano S."/>
            <person name="Anthouard V."/>
            <person name="Jubin C."/>
            <person name="Castelli V."/>
            <person name="Katinka M."/>
            <person name="Vacherie B."/>
            <person name="Biemont C."/>
            <person name="Skalli Z."/>
            <person name="Cattolico L."/>
            <person name="Poulain J."/>
            <person name="De Berardinis V."/>
            <person name="Cruaud C."/>
            <person name="Duprat S."/>
            <person name="Brottier P."/>
            <person name="Coutanceau J.-P."/>
            <person name="Gouzy J."/>
            <person name="Parra G."/>
            <person name="Lardier G."/>
            <person name="Chapple C."/>
            <person name="McKernan K.J."/>
            <person name="McEwan P."/>
            <person name="Bosak S."/>
            <person name="Kellis M."/>
            <person name="Volff J.-N."/>
            <person name="Guigo R."/>
            <person name="Zody M.C."/>
            <person name="Mesirov J."/>
            <person name="Lindblad-Toh K."/>
            <person name="Birren B."/>
            <person name="Nusbaum C."/>
            <person name="Kahn D."/>
            <person name="Robinson-Rechavi M."/>
            <person name="Laudet V."/>
            <person name="Schachter V."/>
            <person name="Quetier F."/>
            <person name="Saurin W."/>
            <person name="Scarpelli C."/>
            <person name="Wincker P."/>
            <person name="Lander E.S."/>
            <person name="Weissenbach J."/>
            <person name="Roest Crollius H."/>
        </authorList>
    </citation>
    <scope>NUCLEOTIDE SEQUENCE [LARGE SCALE GENOMIC DNA]</scope>
</reference>
<name>Q4SW93_TETNG</name>
<dbReference type="EMBL" id="CAAE01013667">
    <property type="protein sequence ID" value="CAF95089.1"/>
    <property type="molecule type" value="Genomic_DNA"/>
</dbReference>
<reference evidence="1" key="2">
    <citation type="submission" date="2004-02" db="EMBL/GenBank/DDBJ databases">
        <authorList>
            <consortium name="Genoscope"/>
            <consortium name="Whitehead Institute Centre for Genome Research"/>
        </authorList>
    </citation>
    <scope>NUCLEOTIDE SEQUENCE</scope>
</reference>
<sequence length="33" mass="3713">MCFDLTGAGAAPKKTPLIFRCLTINRTYLRELV</sequence>
<gene>
    <name evidence="1" type="ORF">GSTENG00011604001</name>
</gene>
<comment type="caution">
    <text evidence="1">The sequence shown here is derived from an EMBL/GenBank/DDBJ whole genome shotgun (WGS) entry which is preliminary data.</text>
</comment>
<protein>
    <submittedName>
        <fullName evidence="1">(spotted green pufferfish) hypothetical protein</fullName>
    </submittedName>
</protein>
<dbReference type="AlphaFoldDB" id="Q4SW93"/>
<accession>Q4SW93</accession>
<proteinExistence type="predicted"/>
<organism evidence="1">
    <name type="scientific">Tetraodon nigroviridis</name>
    <name type="common">Spotted green pufferfish</name>
    <name type="synonym">Chelonodon nigroviridis</name>
    <dbReference type="NCBI Taxonomy" id="99883"/>
    <lineage>
        <taxon>Eukaryota</taxon>
        <taxon>Metazoa</taxon>
        <taxon>Chordata</taxon>
        <taxon>Craniata</taxon>
        <taxon>Vertebrata</taxon>
        <taxon>Euteleostomi</taxon>
        <taxon>Actinopterygii</taxon>
        <taxon>Neopterygii</taxon>
        <taxon>Teleostei</taxon>
        <taxon>Neoteleostei</taxon>
        <taxon>Acanthomorphata</taxon>
        <taxon>Eupercaria</taxon>
        <taxon>Tetraodontiformes</taxon>
        <taxon>Tetradontoidea</taxon>
        <taxon>Tetraodontidae</taxon>
        <taxon>Tetraodon</taxon>
    </lineage>
</organism>